<dbReference type="GO" id="GO:0046498">
    <property type="term" value="P:S-adenosylhomocysteine metabolic process"/>
    <property type="evidence" value="ECO:0007669"/>
    <property type="project" value="TreeGrafter"/>
</dbReference>
<dbReference type="InterPro" id="IPR029063">
    <property type="entry name" value="SAM-dependent_MTases_sf"/>
</dbReference>
<sequence>MPRENDSELFISEYTSEFVDRWDELIDWDRRRQAEGGFFENILSAGHAKTVLDIACGTGYHTVSLGLSGFDVTGSDGSANMVEKAKENAKQSGLENTRLLVANWTSLTSSFPDEKFDAIVCLGNAFTHLFNDEERLKALAEIYGLLNDDGTAVIDHRNYDTMLDKGFTSKHLYYYLGETVDARPETVTEETVRLQYSYSDGSVHHLTVCPVRQDHLTFLLRETGFQTVERYGDFQSDYDFYDP</sequence>
<evidence type="ECO:0000256" key="2">
    <source>
        <dbReference type="ARBA" id="ARBA00022679"/>
    </source>
</evidence>
<keyword evidence="3" id="KW-0949">S-adenosyl-L-methionine</keyword>
<reference evidence="5" key="1">
    <citation type="submission" date="2018-05" db="EMBL/GenBank/DDBJ databases">
        <authorList>
            <person name="Lanie J.A."/>
            <person name="Ng W.-L."/>
            <person name="Kazmierczak K.M."/>
            <person name="Andrzejewski T.M."/>
            <person name="Davidsen T.M."/>
            <person name="Wayne K.J."/>
            <person name="Tettelin H."/>
            <person name="Glass J.I."/>
            <person name="Rusch D."/>
            <person name="Podicherti R."/>
            <person name="Tsui H.-C.T."/>
            <person name="Winkler M.E."/>
        </authorList>
    </citation>
    <scope>NUCLEOTIDE SEQUENCE</scope>
</reference>
<dbReference type="EMBL" id="UINC01001182">
    <property type="protein sequence ID" value="SUZ73528.1"/>
    <property type="molecule type" value="Genomic_DNA"/>
</dbReference>
<dbReference type="GO" id="GO:1904047">
    <property type="term" value="F:S-adenosyl-L-methionine binding"/>
    <property type="evidence" value="ECO:0007669"/>
    <property type="project" value="TreeGrafter"/>
</dbReference>
<dbReference type="InterPro" id="IPR041698">
    <property type="entry name" value="Methyltransf_25"/>
</dbReference>
<dbReference type="PROSITE" id="PS51600">
    <property type="entry name" value="SAM_GNMT"/>
    <property type="match status" value="1"/>
</dbReference>
<dbReference type="GO" id="GO:0017174">
    <property type="term" value="F:glycine N-methyltransferase activity"/>
    <property type="evidence" value="ECO:0007669"/>
    <property type="project" value="InterPro"/>
</dbReference>
<gene>
    <name evidence="5" type="ORF">METZ01_LOCUS26382</name>
</gene>
<dbReference type="Gene3D" id="3.30.46.10">
    <property type="entry name" value="Glycine N-methyltransferase, chain A, domain 1"/>
    <property type="match status" value="1"/>
</dbReference>
<dbReference type="PANTHER" id="PTHR16458">
    <property type="entry name" value="GLYCINE N-METHYLTRANSFERASE"/>
    <property type="match status" value="1"/>
</dbReference>
<dbReference type="SUPFAM" id="SSF53335">
    <property type="entry name" value="S-adenosyl-L-methionine-dependent methyltransferases"/>
    <property type="match status" value="1"/>
</dbReference>
<organism evidence="5">
    <name type="scientific">marine metagenome</name>
    <dbReference type="NCBI Taxonomy" id="408172"/>
    <lineage>
        <taxon>unclassified sequences</taxon>
        <taxon>metagenomes</taxon>
        <taxon>ecological metagenomes</taxon>
    </lineage>
</organism>
<name>A0A381Q3Q2_9ZZZZ</name>
<feature type="non-terminal residue" evidence="5">
    <location>
        <position position="1"/>
    </location>
</feature>
<dbReference type="GO" id="GO:0032259">
    <property type="term" value="P:methylation"/>
    <property type="evidence" value="ECO:0007669"/>
    <property type="project" value="UniProtKB-KW"/>
</dbReference>
<accession>A0A381Q3Q2</accession>
<dbReference type="GO" id="GO:0005829">
    <property type="term" value="C:cytosol"/>
    <property type="evidence" value="ECO:0007669"/>
    <property type="project" value="TreeGrafter"/>
</dbReference>
<feature type="non-terminal residue" evidence="5">
    <location>
        <position position="243"/>
    </location>
</feature>
<evidence type="ECO:0000256" key="3">
    <source>
        <dbReference type="ARBA" id="ARBA00022691"/>
    </source>
</evidence>
<dbReference type="GO" id="GO:0006111">
    <property type="term" value="P:regulation of gluconeogenesis"/>
    <property type="evidence" value="ECO:0007669"/>
    <property type="project" value="TreeGrafter"/>
</dbReference>
<keyword evidence="1" id="KW-0489">Methyltransferase</keyword>
<dbReference type="GO" id="GO:0006730">
    <property type="term" value="P:one-carbon metabolic process"/>
    <property type="evidence" value="ECO:0007669"/>
    <property type="project" value="TreeGrafter"/>
</dbReference>
<dbReference type="GO" id="GO:0016594">
    <property type="term" value="F:glycine binding"/>
    <property type="evidence" value="ECO:0007669"/>
    <property type="project" value="TreeGrafter"/>
</dbReference>
<dbReference type="InterPro" id="IPR014369">
    <property type="entry name" value="Gly/Sar_N_MeTrfase"/>
</dbReference>
<dbReference type="CDD" id="cd02440">
    <property type="entry name" value="AdoMet_MTases"/>
    <property type="match status" value="1"/>
</dbReference>
<evidence type="ECO:0000313" key="5">
    <source>
        <dbReference type="EMBL" id="SUZ73528.1"/>
    </source>
</evidence>
<protein>
    <recommendedName>
        <fullName evidence="4">Methyltransferase domain-containing protein</fullName>
    </recommendedName>
</protein>
<dbReference type="GO" id="GO:0042802">
    <property type="term" value="F:identical protein binding"/>
    <property type="evidence" value="ECO:0007669"/>
    <property type="project" value="TreeGrafter"/>
</dbReference>
<dbReference type="AlphaFoldDB" id="A0A381Q3Q2"/>
<dbReference type="Pfam" id="PF13649">
    <property type="entry name" value="Methyltransf_25"/>
    <property type="match status" value="1"/>
</dbReference>
<dbReference type="GO" id="GO:0051289">
    <property type="term" value="P:protein homotetramerization"/>
    <property type="evidence" value="ECO:0007669"/>
    <property type="project" value="TreeGrafter"/>
</dbReference>
<feature type="domain" description="Methyltransferase" evidence="4">
    <location>
        <begin position="51"/>
        <end position="150"/>
    </location>
</feature>
<dbReference type="GO" id="GO:0046500">
    <property type="term" value="P:S-adenosylmethionine metabolic process"/>
    <property type="evidence" value="ECO:0007669"/>
    <property type="project" value="TreeGrafter"/>
</dbReference>
<evidence type="ECO:0000256" key="1">
    <source>
        <dbReference type="ARBA" id="ARBA00022603"/>
    </source>
</evidence>
<dbReference type="PANTHER" id="PTHR16458:SF2">
    <property type="entry name" value="GLYCINE N-METHYLTRANSFERASE"/>
    <property type="match status" value="1"/>
</dbReference>
<dbReference type="Gene3D" id="3.40.50.150">
    <property type="entry name" value="Vaccinia Virus protein VP39"/>
    <property type="match status" value="1"/>
</dbReference>
<keyword evidence="2" id="KW-0808">Transferase</keyword>
<dbReference type="GO" id="GO:1901052">
    <property type="term" value="P:sarcosine metabolic process"/>
    <property type="evidence" value="ECO:0007669"/>
    <property type="project" value="TreeGrafter"/>
</dbReference>
<evidence type="ECO:0000259" key="4">
    <source>
        <dbReference type="Pfam" id="PF13649"/>
    </source>
</evidence>
<proteinExistence type="predicted"/>